<evidence type="ECO:0000313" key="14">
    <source>
        <dbReference type="Proteomes" id="UP000694844"/>
    </source>
</evidence>
<feature type="binding site" evidence="10">
    <location>
        <begin position="97"/>
        <end position="104"/>
    </location>
    <ligand>
        <name>ATP</name>
        <dbReference type="ChEBI" id="CHEBI:30616"/>
    </ligand>
</feature>
<dbReference type="GO" id="GO:0003777">
    <property type="term" value="F:microtubule motor activity"/>
    <property type="evidence" value="ECO:0007669"/>
    <property type="project" value="InterPro"/>
</dbReference>
<dbReference type="Gene3D" id="3.40.850.10">
    <property type="entry name" value="Kinesin motor domain"/>
    <property type="match status" value="1"/>
</dbReference>
<evidence type="ECO:0000256" key="5">
    <source>
        <dbReference type="ARBA" id="ARBA00022840"/>
    </source>
</evidence>
<proteinExistence type="inferred from homology"/>
<keyword evidence="12" id="KW-0472">Membrane</keyword>
<dbReference type="GO" id="GO:0005819">
    <property type="term" value="C:spindle"/>
    <property type="evidence" value="ECO:0007669"/>
    <property type="project" value="UniProtKB-SubCell"/>
</dbReference>
<dbReference type="InterPro" id="IPR001752">
    <property type="entry name" value="Kinesin_motor_dom"/>
</dbReference>
<keyword evidence="5 10" id="KW-0067">ATP-binding</keyword>
<dbReference type="SMART" id="SM00129">
    <property type="entry name" value="KISc"/>
    <property type="match status" value="1"/>
</dbReference>
<evidence type="ECO:0000256" key="12">
    <source>
        <dbReference type="SAM" id="Phobius"/>
    </source>
</evidence>
<keyword evidence="8" id="KW-0206">Cytoskeleton</keyword>
<comment type="similarity">
    <text evidence="9">Belongs to the TRAFAC class myosin-kinesin ATPase superfamily. Kinesin family. KIN-12 subfamily.</text>
</comment>
<dbReference type="Proteomes" id="UP000694844">
    <property type="component" value="Chromosome 5"/>
</dbReference>
<dbReference type="RefSeq" id="XP_022339593.1">
    <property type="nucleotide sequence ID" value="XM_022483885.1"/>
</dbReference>
<dbReference type="GO" id="GO:0008017">
    <property type="term" value="F:microtubule binding"/>
    <property type="evidence" value="ECO:0007669"/>
    <property type="project" value="InterPro"/>
</dbReference>
<dbReference type="PANTHER" id="PTHR37739:SF8">
    <property type="entry name" value="KINESIN-LIKE PROTEIN KIN-12D"/>
    <property type="match status" value="1"/>
</dbReference>
<dbReference type="GO" id="GO:0000278">
    <property type="term" value="P:mitotic cell cycle"/>
    <property type="evidence" value="ECO:0007669"/>
    <property type="project" value="UniProtKB-ARBA"/>
</dbReference>
<evidence type="ECO:0000256" key="4">
    <source>
        <dbReference type="ARBA" id="ARBA00022741"/>
    </source>
</evidence>
<keyword evidence="14" id="KW-1185">Reference proteome</keyword>
<evidence type="ECO:0000256" key="2">
    <source>
        <dbReference type="ARBA" id="ARBA00022490"/>
    </source>
</evidence>
<dbReference type="SUPFAM" id="SSF52540">
    <property type="entry name" value="P-loop containing nucleoside triphosphate hydrolases"/>
    <property type="match status" value="1"/>
</dbReference>
<dbReference type="GeneID" id="111134649"/>
<keyword evidence="12" id="KW-1133">Transmembrane helix</keyword>
<evidence type="ECO:0000256" key="10">
    <source>
        <dbReference type="PROSITE-ProRule" id="PRU00283"/>
    </source>
</evidence>
<evidence type="ECO:0000256" key="9">
    <source>
        <dbReference type="ARBA" id="ARBA00034488"/>
    </source>
</evidence>
<organism evidence="14 15">
    <name type="scientific">Crassostrea virginica</name>
    <name type="common">Eastern oyster</name>
    <dbReference type="NCBI Taxonomy" id="6565"/>
    <lineage>
        <taxon>Eukaryota</taxon>
        <taxon>Metazoa</taxon>
        <taxon>Spiralia</taxon>
        <taxon>Lophotrochozoa</taxon>
        <taxon>Mollusca</taxon>
        <taxon>Bivalvia</taxon>
        <taxon>Autobranchia</taxon>
        <taxon>Pteriomorphia</taxon>
        <taxon>Ostreida</taxon>
        <taxon>Ostreoidea</taxon>
        <taxon>Ostreidae</taxon>
        <taxon>Crassostrea</taxon>
    </lineage>
</organism>
<keyword evidence="12" id="KW-0812">Transmembrane</keyword>
<dbReference type="Pfam" id="PF00225">
    <property type="entry name" value="Kinesin"/>
    <property type="match status" value="1"/>
</dbReference>
<keyword evidence="2" id="KW-0963">Cytoplasm</keyword>
<evidence type="ECO:0000259" key="13">
    <source>
        <dbReference type="PROSITE" id="PS50067"/>
    </source>
</evidence>
<dbReference type="PRINTS" id="PR00380">
    <property type="entry name" value="KINESINHEAVY"/>
</dbReference>
<name>A0A8B8EJF7_CRAVI</name>
<feature type="coiled-coil region" evidence="11">
    <location>
        <begin position="1014"/>
        <end position="1048"/>
    </location>
</feature>
<sequence>MTADNNTSDASEGDAIKVFVRIRPPDSYDNDRGCQPCVSVNDNKTAVIVHSKPDPKTFTFDHVADHQDTQESVFTIMGKKIIESCVKGYNGTIFAYGQTGSGKTYSMIGPSDDVENFQHDLRGVTPRSFEYLFNLISEQQEQGSEFLLKCSFLEIYNEQIYDLMEPSTMTLHLRENMKKGVFVDRLTEISVSSALEAYEVLTAGWINRRVASTSMNRESSRSHAVFTIQIESKQPQGKGVKNMKESQLNLVDLAGSERQKDTNAVGQRLKEAGSINKSLSILGNVIMSLVDIAHGKSRHIPYRDSRLTFLLRDSLGGNAKTHIIACIHPGSKSFGETLSTLHFARRAKMIKNKAVVNEDTQGNVLSLQQEIKRLKEQLSAFMSGELSSQPGAPAPSSATSCSISESEWKERFVRCMLFQEKANQKNQILQEKIEQLQDICNKKDKCLQSSKMIVKFRDNNISRLEKIIKEKQGLEPALQQTIEDLRSEIETLKYQIDHNPQLTKYAADIQHLKSELKQLRSQSTESQQVDNRKMSQLEQLYRELLEEQSGEEKLISQTPKQTPSAAETISKATLEKYKSQVEKLTEENEVLKEKMKQAEDLWEKKEIEQQSELASVRKAHADLKFVLESYQIRTQVEHDVMKERHLQVVKTITTPKKVVKKLRNREICAPCSTNSTPSLNDTIPFEENEGIFEQSEPEIMTEEHHATLIDEIKQLQEQNSTVNQRVLEMETETLQLQQHISKVDHQNAKLTEILERERALLSETTEKMNKLSKTLSQEVEEEKIKSEAFASENLDLKLILRQTEKELEDYKMRYKSQENSVQSQVGEFEDKLGALSLEFEKIQRVNEEIVEEKQNLQETLGTVQETLNYRECQIQDLEEAIADLQKQKEDLQIQIQENLNQSDINMKDKNKLCNELESSKHELISLKVTLEKTREEIRNYNTEIQHLERMNVENQEALSVFLKKIEDKNLEMGNIKDAFETQVRKAEELQVFLNEREERICDLETQNNLLVVDRNIKADKILSLQEELDQAQENLNNFVSEHEKIEKELVAMKILLETRDEELVALRKENSELVLQLEANKMEDFKEQIYLLKNSELSLQQVSGEIDKLMKNSPMAYRHAYKEKRELGADQENQSPQKKFVSPVFCMTDGEMKKFRLSSSESVNSLENQLLSMRRKSVLSELVNNSGVRPSEDFTDDSQMDLDQAFVKADNMQAFVSKPKQEDLNESKSTTSTSLNVCDDNNIEATLNVSSSTVSLLSNKKQALLGVVLFNESLCLRWWMGASLIVLGLLLILKANSKEDEDRDKVD</sequence>
<dbReference type="InterPro" id="IPR044986">
    <property type="entry name" value="KIF15/KIN-12"/>
</dbReference>
<evidence type="ECO:0000256" key="7">
    <source>
        <dbReference type="ARBA" id="ARBA00023175"/>
    </source>
</evidence>
<dbReference type="KEGG" id="cvn:111134649"/>
<evidence type="ECO:0000256" key="1">
    <source>
        <dbReference type="ARBA" id="ARBA00004186"/>
    </source>
</evidence>
<dbReference type="OrthoDB" id="3176171at2759"/>
<dbReference type="InterPro" id="IPR019821">
    <property type="entry name" value="Kinesin_motor_CS"/>
</dbReference>
<gene>
    <name evidence="15" type="primary">LOC111134649</name>
</gene>
<dbReference type="GO" id="GO:0005829">
    <property type="term" value="C:cytosol"/>
    <property type="evidence" value="ECO:0007669"/>
    <property type="project" value="UniProtKB-ARBA"/>
</dbReference>
<keyword evidence="3" id="KW-0493">Microtubule</keyword>
<feature type="transmembrane region" description="Helical" evidence="12">
    <location>
        <begin position="1276"/>
        <end position="1293"/>
    </location>
</feature>
<dbReference type="GO" id="GO:0005813">
    <property type="term" value="C:centrosome"/>
    <property type="evidence" value="ECO:0007669"/>
    <property type="project" value="UniProtKB-ARBA"/>
</dbReference>
<dbReference type="GO" id="GO:0005524">
    <property type="term" value="F:ATP binding"/>
    <property type="evidence" value="ECO:0007669"/>
    <property type="project" value="UniProtKB-UniRule"/>
</dbReference>
<protein>
    <submittedName>
        <fullName evidence="15">Kinesin-like protein KIF15</fullName>
    </submittedName>
</protein>
<reference evidence="15" key="1">
    <citation type="submission" date="2025-08" db="UniProtKB">
        <authorList>
            <consortium name="RefSeq"/>
        </authorList>
    </citation>
    <scope>IDENTIFICATION</scope>
    <source>
        <tissue evidence="15">Whole sample</tissue>
    </source>
</reference>
<dbReference type="PROSITE" id="PS50067">
    <property type="entry name" value="KINESIN_MOTOR_2"/>
    <property type="match status" value="1"/>
</dbReference>
<feature type="domain" description="Kinesin motor" evidence="13">
    <location>
        <begin position="15"/>
        <end position="350"/>
    </location>
</feature>
<feature type="coiled-coil region" evidence="11">
    <location>
        <begin position="502"/>
        <end position="608"/>
    </location>
</feature>
<keyword evidence="7 10" id="KW-0505">Motor protein</keyword>
<evidence type="ECO:0000256" key="11">
    <source>
        <dbReference type="SAM" id="Coils"/>
    </source>
</evidence>
<dbReference type="PANTHER" id="PTHR37739">
    <property type="entry name" value="KINESIN-LIKE PROTEIN KIN-12D"/>
    <property type="match status" value="1"/>
</dbReference>
<feature type="coiled-coil region" evidence="11">
    <location>
        <begin position="705"/>
        <end position="957"/>
    </location>
</feature>
<evidence type="ECO:0000313" key="15">
    <source>
        <dbReference type="RefSeq" id="XP_022339593.1"/>
    </source>
</evidence>
<keyword evidence="4 10" id="KW-0547">Nucleotide-binding</keyword>
<evidence type="ECO:0000256" key="8">
    <source>
        <dbReference type="ARBA" id="ARBA00023212"/>
    </source>
</evidence>
<evidence type="ECO:0000256" key="3">
    <source>
        <dbReference type="ARBA" id="ARBA00022701"/>
    </source>
</evidence>
<comment type="subcellular location">
    <subcellularLocation>
        <location evidence="1">Cytoplasm</location>
        <location evidence="1">Cytoskeleton</location>
        <location evidence="1">Spindle</location>
    </subcellularLocation>
</comment>
<evidence type="ECO:0000256" key="6">
    <source>
        <dbReference type="ARBA" id="ARBA00023054"/>
    </source>
</evidence>
<dbReference type="GO" id="GO:0005874">
    <property type="term" value="C:microtubule"/>
    <property type="evidence" value="ECO:0007669"/>
    <property type="project" value="UniProtKB-KW"/>
</dbReference>
<dbReference type="InterPro" id="IPR036961">
    <property type="entry name" value="Kinesin_motor_dom_sf"/>
</dbReference>
<keyword evidence="6 11" id="KW-0175">Coiled coil</keyword>
<dbReference type="FunFam" id="3.40.850.10:FF:000034">
    <property type="entry name" value="Kinesin family member 15"/>
    <property type="match status" value="1"/>
</dbReference>
<dbReference type="GO" id="GO:0007018">
    <property type="term" value="P:microtubule-based movement"/>
    <property type="evidence" value="ECO:0007669"/>
    <property type="project" value="InterPro"/>
</dbReference>
<dbReference type="InterPro" id="IPR027417">
    <property type="entry name" value="P-loop_NTPase"/>
</dbReference>
<accession>A0A8B8EJF7</accession>
<dbReference type="PROSITE" id="PS00411">
    <property type="entry name" value="KINESIN_MOTOR_1"/>
    <property type="match status" value="1"/>
</dbReference>